<accession>A0A0F9V3S2</accession>
<dbReference type="GO" id="GO:0003824">
    <property type="term" value="F:catalytic activity"/>
    <property type="evidence" value="ECO:0007669"/>
    <property type="project" value="InterPro"/>
</dbReference>
<dbReference type="InterPro" id="IPR014729">
    <property type="entry name" value="Rossmann-like_a/b/a_fold"/>
</dbReference>
<dbReference type="Pfam" id="PF01507">
    <property type="entry name" value="PAPS_reduct"/>
    <property type="match status" value="1"/>
</dbReference>
<organism evidence="2">
    <name type="scientific">marine sediment metagenome</name>
    <dbReference type="NCBI Taxonomy" id="412755"/>
    <lineage>
        <taxon>unclassified sequences</taxon>
        <taxon>metagenomes</taxon>
        <taxon>ecological metagenomes</taxon>
    </lineage>
</organism>
<proteinExistence type="predicted"/>
<feature type="domain" description="Phosphoadenosine phosphosulphate reductase" evidence="1">
    <location>
        <begin position="88"/>
        <end position="269"/>
    </location>
</feature>
<gene>
    <name evidence="2" type="ORF">LCGC14_0453960</name>
</gene>
<evidence type="ECO:0000259" key="1">
    <source>
        <dbReference type="Pfam" id="PF01507"/>
    </source>
</evidence>
<dbReference type="InterPro" id="IPR002500">
    <property type="entry name" value="PAPS_reduct_dom"/>
</dbReference>
<dbReference type="AlphaFoldDB" id="A0A0F9V3S2"/>
<dbReference type="SUPFAM" id="SSF52402">
    <property type="entry name" value="Adenine nucleotide alpha hydrolases-like"/>
    <property type="match status" value="1"/>
</dbReference>
<reference evidence="2" key="1">
    <citation type="journal article" date="2015" name="Nature">
        <title>Complex archaea that bridge the gap between prokaryotes and eukaryotes.</title>
        <authorList>
            <person name="Spang A."/>
            <person name="Saw J.H."/>
            <person name="Jorgensen S.L."/>
            <person name="Zaremba-Niedzwiedzka K."/>
            <person name="Martijn J."/>
            <person name="Lind A.E."/>
            <person name="van Eijk R."/>
            <person name="Schleper C."/>
            <person name="Guy L."/>
            <person name="Ettema T.J."/>
        </authorList>
    </citation>
    <scope>NUCLEOTIDE SEQUENCE</scope>
</reference>
<name>A0A0F9V3S2_9ZZZZ</name>
<comment type="caution">
    <text evidence="2">The sequence shown here is derived from an EMBL/GenBank/DDBJ whole genome shotgun (WGS) entry which is preliminary data.</text>
</comment>
<dbReference type="Gene3D" id="3.40.50.620">
    <property type="entry name" value="HUPs"/>
    <property type="match status" value="1"/>
</dbReference>
<sequence length="380" mass="44347">MVKVQTKKVVATKKTIKPKSVAQAKQTGLTSFVTLDSVISQSGDISLPEVSAKRFKYNLNFKVQEKILDEINYKSLNISLPEEPQLSVLSFGGGQDSTTILHLLVENKKFRKKYAPNDLVVIMSDTGNEHPSTYQHVDKMMKYAKKNDIEFVLITPEMNYHSDKWQGLKEFYRRTNTVGSKAFRKTCTDNLKLKPIYRYLEDYIHEKYELDEKGRKKAYYEYSEKHGKILMMVGIAKREEKRIADKDDKNIPKWKKQSVQVSYPLVDMNIDRMVAQTYIKSIGHTIPLPSNCMICPYLSKAELVWLEKFYPSEYNEWVKLEKNKIDKYSDIIEPEKNLGVWGKKRLPEVLEEAKRETVNMTDEELFDYKMSHGHCVMSKY</sequence>
<evidence type="ECO:0000313" key="2">
    <source>
        <dbReference type="EMBL" id="KKN68171.1"/>
    </source>
</evidence>
<dbReference type="EMBL" id="LAZR01000456">
    <property type="protein sequence ID" value="KKN68171.1"/>
    <property type="molecule type" value="Genomic_DNA"/>
</dbReference>
<protein>
    <recommendedName>
        <fullName evidence="1">Phosphoadenosine phosphosulphate reductase domain-containing protein</fullName>
    </recommendedName>
</protein>